<organism evidence="1 2">
    <name type="scientific">Lactococcus lactis</name>
    <dbReference type="NCBI Taxonomy" id="1358"/>
    <lineage>
        <taxon>Bacteria</taxon>
        <taxon>Bacillati</taxon>
        <taxon>Bacillota</taxon>
        <taxon>Bacilli</taxon>
        <taxon>Lactobacillales</taxon>
        <taxon>Streptococcaceae</taxon>
        <taxon>Lactococcus</taxon>
    </lineage>
</organism>
<accession>A0AAW5TT72</accession>
<evidence type="ECO:0000313" key="2">
    <source>
        <dbReference type="Proteomes" id="UP001207687"/>
    </source>
</evidence>
<sequence>MSERAFSTQLNRKVTATELHFLFQSGILTDIHKFYCLDPACRVPLTAKAVNSSKIPAYFAISHRDSPHISTCFETGITEQKIRFNLKKEKINQLLQSNIIQTFVAPKILQTKYSQESEIRKDKLMSQNNSSTPSYSNSIKEVNKTTSSLEVMVSVFESSIDKTEIIHTSFPFEERQWPNIKKMKIKNTSGKKLLKNIFYPISEMFPYNEFKIFYGEAYLEEKNKTQNSIHFIHNDSIHLYTNKQKLLSLPEKDIIHKALLENIPLLVYCQGAIELIPMSNEEEFRIITVTEQIYRSLFFKNPSDDLNIL</sequence>
<name>A0AAW5TT72_9LACT</name>
<dbReference type="AlphaFoldDB" id="A0AAW5TT72"/>
<protein>
    <submittedName>
        <fullName evidence="1">Uncharacterized protein</fullName>
    </submittedName>
</protein>
<dbReference type="RefSeq" id="WP_264653751.1">
    <property type="nucleotide sequence ID" value="NZ_JAOQNN010000001.1"/>
</dbReference>
<evidence type="ECO:0000313" key="1">
    <source>
        <dbReference type="EMBL" id="MCW2280175.1"/>
    </source>
</evidence>
<comment type="caution">
    <text evidence="1">The sequence shown here is derived from an EMBL/GenBank/DDBJ whole genome shotgun (WGS) entry which is preliminary data.</text>
</comment>
<reference evidence="1" key="1">
    <citation type="submission" date="2023-08" db="EMBL/GenBank/DDBJ databases">
        <title>Genomic analyses of the natural microbiome of Caenorhabditis elegans.</title>
        <authorList>
            <person name="Samuel B."/>
        </authorList>
    </citation>
    <scope>NUCLEOTIDE SEQUENCE</scope>
    <source>
        <strain evidence="1">BIGb0220</strain>
    </source>
</reference>
<gene>
    <name evidence="1" type="ORF">M2256_000633</name>
</gene>
<proteinExistence type="predicted"/>
<dbReference type="Proteomes" id="UP001207687">
    <property type="component" value="Unassembled WGS sequence"/>
</dbReference>
<dbReference type="EMBL" id="JAOQNN010000001">
    <property type="protein sequence ID" value="MCW2280175.1"/>
    <property type="molecule type" value="Genomic_DNA"/>
</dbReference>